<evidence type="ECO:0000313" key="1">
    <source>
        <dbReference type="EMBL" id="TKR68085.1"/>
    </source>
</evidence>
<dbReference type="Pfam" id="PF13896">
    <property type="entry name" value="Glyco_transf_49"/>
    <property type="match status" value="1"/>
</dbReference>
<keyword evidence="2" id="KW-1185">Reference proteome</keyword>
<reference evidence="1 2" key="1">
    <citation type="journal article" date="2015" name="Genome Biol.">
        <title>Comparative genomics of Steinernema reveals deeply conserved gene regulatory networks.</title>
        <authorList>
            <person name="Dillman A.R."/>
            <person name="Macchietto M."/>
            <person name="Porter C.F."/>
            <person name="Rogers A."/>
            <person name="Williams B."/>
            <person name="Antoshechkin I."/>
            <person name="Lee M.M."/>
            <person name="Goodwin Z."/>
            <person name="Lu X."/>
            <person name="Lewis E.E."/>
            <person name="Goodrich-Blair H."/>
            <person name="Stock S.P."/>
            <person name="Adams B.J."/>
            <person name="Sternberg P.W."/>
            <person name="Mortazavi A."/>
        </authorList>
    </citation>
    <scope>NUCLEOTIDE SEQUENCE [LARGE SCALE GENOMIC DNA]</scope>
    <source>
        <strain evidence="1 2">ALL</strain>
    </source>
</reference>
<dbReference type="AlphaFoldDB" id="A0A4V5ZZM2"/>
<dbReference type="PANTHER" id="PTHR47411:SF3">
    <property type="entry name" value="I-BETA-1,3-N-ACETYLGLUCOSAMINYLTRANSFERASE"/>
    <property type="match status" value="1"/>
</dbReference>
<dbReference type="Proteomes" id="UP000298663">
    <property type="component" value="Unassembled WGS sequence"/>
</dbReference>
<name>A0A4V5ZZM2_STECR</name>
<dbReference type="SUPFAM" id="SSF53448">
    <property type="entry name" value="Nucleotide-diphospho-sugar transferases"/>
    <property type="match status" value="1"/>
</dbReference>
<organism evidence="1 2">
    <name type="scientific">Steinernema carpocapsae</name>
    <name type="common">Entomopathogenic nematode</name>
    <dbReference type="NCBI Taxonomy" id="34508"/>
    <lineage>
        <taxon>Eukaryota</taxon>
        <taxon>Metazoa</taxon>
        <taxon>Ecdysozoa</taxon>
        <taxon>Nematoda</taxon>
        <taxon>Chromadorea</taxon>
        <taxon>Rhabditida</taxon>
        <taxon>Tylenchina</taxon>
        <taxon>Panagrolaimomorpha</taxon>
        <taxon>Strongyloidoidea</taxon>
        <taxon>Steinernematidae</taxon>
        <taxon>Steinernema</taxon>
    </lineage>
</organism>
<sequence>MGLKQTFSLVQTTFLLQIKCDCFGDGRSGRERESDAGAPRNLRPCWTEDCSTGRTSICLCSVYKHFPFQINNWGGPISLAVVFPEDVDDRTTERLVSCTARELDRLRHKHANVTQRLSGHFVIPRRRRVCRSEEIFEILKRDRSSGICMTRLNARTDEETVRAFISYPINVARNFARKMVKTKFMAIADLDHIFSANFEQKMAKLANETLEENSKLALVYRIFEVDKKVTRLPKTKEDLKKLVDERSACVFHPWFPGHRIRSLDEWFQANSSDPSEPPSIQFVQPYKKTNWEPQFVSLTTIPEHDETFFYPFADNTVLRWEMCRKGYEFAVVNDVFMFHHGIKAEAERRLVDKSRFTIERETRRAKAAFMRRMEEEHPETKGKCGF</sequence>
<dbReference type="Gene3D" id="3.90.550.10">
    <property type="entry name" value="Spore Coat Polysaccharide Biosynthesis Protein SpsA, Chain A"/>
    <property type="match status" value="1"/>
</dbReference>
<dbReference type="EMBL" id="AZBU02000008">
    <property type="protein sequence ID" value="TKR68085.1"/>
    <property type="molecule type" value="Genomic_DNA"/>
</dbReference>
<evidence type="ECO:0008006" key="3">
    <source>
        <dbReference type="Google" id="ProtNLM"/>
    </source>
</evidence>
<proteinExistence type="predicted"/>
<dbReference type="OrthoDB" id="9974378at2759"/>
<evidence type="ECO:0000313" key="2">
    <source>
        <dbReference type="Proteomes" id="UP000298663"/>
    </source>
</evidence>
<dbReference type="PANTHER" id="PTHR47411">
    <property type="entry name" value="B3GNT1, BETA-1,3-N-ACETYLGUCOSAMINYLTRANSFERASE 1, HOMOLOG"/>
    <property type="match status" value="1"/>
</dbReference>
<gene>
    <name evidence="1" type="ORF">L596_024124</name>
</gene>
<comment type="caution">
    <text evidence="1">The sequence shown here is derived from an EMBL/GenBank/DDBJ whole genome shotgun (WGS) entry which is preliminary data.</text>
</comment>
<dbReference type="InterPro" id="IPR029044">
    <property type="entry name" value="Nucleotide-diphossugar_trans"/>
</dbReference>
<accession>A0A4V5ZZM2</accession>
<protein>
    <recommendedName>
        <fullName evidence="3">N-acetyllactosaminide beta-1,3-N-acetylglucosaminyltransferase</fullName>
    </recommendedName>
</protein>
<reference evidence="1 2" key="2">
    <citation type="journal article" date="2019" name="G3 (Bethesda)">
        <title>Hybrid Assembly of the Genome of the Entomopathogenic Nematode Steinernema carpocapsae Identifies the X-Chromosome.</title>
        <authorList>
            <person name="Serra L."/>
            <person name="Macchietto M."/>
            <person name="Macias-Munoz A."/>
            <person name="McGill C.J."/>
            <person name="Rodriguez I.M."/>
            <person name="Rodriguez B."/>
            <person name="Murad R."/>
            <person name="Mortazavi A."/>
        </authorList>
    </citation>
    <scope>NUCLEOTIDE SEQUENCE [LARGE SCALE GENOMIC DNA]</scope>
    <source>
        <strain evidence="1 2">ALL</strain>
    </source>
</reference>